<feature type="compositionally biased region" description="Polar residues" evidence="1">
    <location>
        <begin position="113"/>
        <end position="123"/>
    </location>
</feature>
<dbReference type="Proteomes" id="UP001652628">
    <property type="component" value="Chromosome 3"/>
</dbReference>
<evidence type="ECO:0000256" key="1">
    <source>
        <dbReference type="SAM" id="MobiDB-lite"/>
    </source>
</evidence>
<dbReference type="GeneID" id="108012434"/>
<evidence type="ECO:0000313" key="3">
    <source>
        <dbReference type="Proteomes" id="UP001652628"/>
    </source>
</evidence>
<dbReference type="GO" id="GO:0005634">
    <property type="term" value="C:nucleus"/>
    <property type="evidence" value="ECO:0007669"/>
    <property type="project" value="TreeGrafter"/>
</dbReference>
<feature type="region of interest" description="Disordered" evidence="1">
    <location>
        <begin position="150"/>
        <end position="219"/>
    </location>
</feature>
<dbReference type="Pfam" id="PF10545">
    <property type="entry name" value="MADF_DNA_bdg"/>
    <property type="match status" value="1"/>
</dbReference>
<evidence type="ECO:0000313" key="4">
    <source>
        <dbReference type="RefSeq" id="XP_016933288.2"/>
    </source>
</evidence>
<feature type="compositionally biased region" description="Low complexity" evidence="1">
    <location>
        <begin position="204"/>
        <end position="216"/>
    </location>
</feature>
<dbReference type="PROSITE" id="PS51029">
    <property type="entry name" value="MADF"/>
    <property type="match status" value="1"/>
</dbReference>
<name>A0AB39ZCR4_DROSZ</name>
<sequence>MNGSNKRAHKSRLGEFKTDDKIVLIQSVQTKPILWDTNHERHFHGPLLKKAWERVAAEVNRDVKSCKAAWKSLRDSYKYYRNTKKSKSGNTQEDEDYVEWKFAEHMAFLPGSTTLQRTRSSTYAPDEAEASQDQGQDQYEELEMKFSDQPDFLDSKLMGSDGGDSIRGEENENGTNNDLVDNDLSDSLHTYEENRPSKRKRFDPPSSSSPSPTPAKKMCDILSKFLQSENKTAPRRPIFDYWESLLDKMPPELADVVEQKMTKVLWAEQDAFKSQDQQR</sequence>
<gene>
    <name evidence="4" type="primary">LOC108012434</name>
</gene>
<protein>
    <recommendedName>
        <fullName evidence="2">MADF domain-containing protein</fullName>
    </recommendedName>
</protein>
<dbReference type="AlphaFoldDB" id="A0AB39ZCR4"/>
<evidence type="ECO:0000259" key="2">
    <source>
        <dbReference type="PROSITE" id="PS51029"/>
    </source>
</evidence>
<dbReference type="InterPro" id="IPR039353">
    <property type="entry name" value="TF_Adf1"/>
</dbReference>
<dbReference type="SMART" id="SM00595">
    <property type="entry name" value="MADF"/>
    <property type="match status" value="1"/>
</dbReference>
<dbReference type="RefSeq" id="XP_016933288.2">
    <property type="nucleotide sequence ID" value="XM_017077799.4"/>
</dbReference>
<dbReference type="PANTHER" id="PTHR12243">
    <property type="entry name" value="MADF DOMAIN TRANSCRIPTION FACTOR"/>
    <property type="match status" value="1"/>
</dbReference>
<organism evidence="3 4">
    <name type="scientific">Drosophila suzukii</name>
    <name type="common">Spotted-wing drosophila fruit fly</name>
    <dbReference type="NCBI Taxonomy" id="28584"/>
    <lineage>
        <taxon>Eukaryota</taxon>
        <taxon>Metazoa</taxon>
        <taxon>Ecdysozoa</taxon>
        <taxon>Arthropoda</taxon>
        <taxon>Hexapoda</taxon>
        <taxon>Insecta</taxon>
        <taxon>Pterygota</taxon>
        <taxon>Neoptera</taxon>
        <taxon>Endopterygota</taxon>
        <taxon>Diptera</taxon>
        <taxon>Brachycera</taxon>
        <taxon>Muscomorpha</taxon>
        <taxon>Ephydroidea</taxon>
        <taxon>Drosophilidae</taxon>
        <taxon>Drosophila</taxon>
        <taxon>Sophophora</taxon>
    </lineage>
</organism>
<proteinExistence type="predicted"/>
<dbReference type="InterPro" id="IPR006578">
    <property type="entry name" value="MADF-dom"/>
</dbReference>
<feature type="domain" description="MADF" evidence="2">
    <location>
        <begin position="23"/>
        <end position="114"/>
    </location>
</feature>
<keyword evidence="3" id="KW-1185">Reference proteome</keyword>
<feature type="region of interest" description="Disordered" evidence="1">
    <location>
        <begin position="113"/>
        <end position="136"/>
    </location>
</feature>
<dbReference type="GO" id="GO:0006357">
    <property type="term" value="P:regulation of transcription by RNA polymerase II"/>
    <property type="evidence" value="ECO:0007669"/>
    <property type="project" value="TreeGrafter"/>
</dbReference>
<dbReference type="PANTHER" id="PTHR12243:SF67">
    <property type="entry name" value="COREPRESSOR OF PANGOLIN, ISOFORM A-RELATED"/>
    <property type="match status" value="1"/>
</dbReference>
<accession>A0AB39ZCR4</accession>
<reference evidence="4" key="1">
    <citation type="submission" date="2025-08" db="UniProtKB">
        <authorList>
            <consortium name="RefSeq"/>
        </authorList>
    </citation>
    <scope>IDENTIFICATION</scope>
</reference>
<dbReference type="GO" id="GO:0005667">
    <property type="term" value="C:transcription regulator complex"/>
    <property type="evidence" value="ECO:0007669"/>
    <property type="project" value="TreeGrafter"/>
</dbReference>